<dbReference type="PANTHER" id="PTHR16206">
    <property type="entry name" value="DEP DOMAIN-CONTAINING"/>
    <property type="match status" value="1"/>
</dbReference>
<sequence>MLLLSAKQVQYCQVAKRDPTGKVEVIPGISYYGKVFVRGEIFPLSQRNRAIEYSRQKFSEYKEKVYILLVEEKDRLTLWYENSEVTELSSSNNEYFTDFIATIDLTQLVFKMRGKQGVPRKKRRRGFRTFRESFSGREAVNWLQQYLQISREDAIRLGERLLDNYFLSPLTMNIRSFQDGEVLYRFTADE</sequence>
<protein>
    <recommendedName>
        <fullName evidence="1">DEP domain-containing protein</fullName>
    </recommendedName>
</protein>
<dbReference type="GO" id="GO:0035556">
    <property type="term" value="P:intracellular signal transduction"/>
    <property type="evidence" value="ECO:0007669"/>
    <property type="project" value="InterPro"/>
</dbReference>
<organism evidence="2 3">
    <name type="scientific">Euhalothece natronophila Z-M001</name>
    <dbReference type="NCBI Taxonomy" id="522448"/>
    <lineage>
        <taxon>Bacteria</taxon>
        <taxon>Bacillati</taxon>
        <taxon>Cyanobacteriota</taxon>
        <taxon>Cyanophyceae</taxon>
        <taxon>Oscillatoriophycideae</taxon>
        <taxon>Chroococcales</taxon>
        <taxon>Halothecacae</taxon>
        <taxon>Halothece cluster</taxon>
        <taxon>Euhalothece</taxon>
    </lineage>
</organism>
<dbReference type="SMART" id="SM00049">
    <property type="entry name" value="DEP"/>
    <property type="match status" value="1"/>
</dbReference>
<dbReference type="InterPro" id="IPR036388">
    <property type="entry name" value="WH-like_DNA-bd_sf"/>
</dbReference>
<feature type="domain" description="DEP" evidence="1">
    <location>
        <begin position="114"/>
        <end position="188"/>
    </location>
</feature>
<dbReference type="SUPFAM" id="SSF46785">
    <property type="entry name" value="Winged helix' DNA-binding domain"/>
    <property type="match status" value="1"/>
</dbReference>
<dbReference type="PANTHER" id="PTHR16206:SF4">
    <property type="entry name" value="PROTEIN LET-99"/>
    <property type="match status" value="1"/>
</dbReference>
<dbReference type="AlphaFoldDB" id="A0A5B8NRB9"/>
<evidence type="ECO:0000259" key="1">
    <source>
        <dbReference type="PROSITE" id="PS50186"/>
    </source>
</evidence>
<reference evidence="2" key="1">
    <citation type="submission" date="2019-08" db="EMBL/GenBank/DDBJ databases">
        <title>Carotenoids and Carotenoid Binding Proteins in the Halophilic Cyanobacterium Euhalothece sp. ZM00.</title>
        <authorList>
            <person name="Cho S.M."/>
            <person name="Song J.Y."/>
            <person name="Park Y.-I."/>
        </authorList>
    </citation>
    <scope>NUCLEOTIDE SEQUENCE [LARGE SCALE GENOMIC DNA]</scope>
    <source>
        <strain evidence="2">Z-M001</strain>
    </source>
</reference>
<dbReference type="Proteomes" id="UP000318453">
    <property type="component" value="Chromosome"/>
</dbReference>
<dbReference type="PROSITE" id="PS50186">
    <property type="entry name" value="DEP"/>
    <property type="match status" value="1"/>
</dbReference>
<dbReference type="KEGG" id="enn:FRE64_14485"/>
<dbReference type="OrthoDB" id="425349at2"/>
<accession>A0A5B8NRB9</accession>
<dbReference type="Pfam" id="PF00610">
    <property type="entry name" value="DEP"/>
    <property type="match status" value="1"/>
</dbReference>
<keyword evidence="3" id="KW-1185">Reference proteome</keyword>
<gene>
    <name evidence="2" type="ORF">FRE64_14485</name>
</gene>
<evidence type="ECO:0000313" key="3">
    <source>
        <dbReference type="Proteomes" id="UP000318453"/>
    </source>
</evidence>
<proteinExistence type="predicted"/>
<dbReference type="RefSeq" id="WP_146296878.1">
    <property type="nucleotide sequence ID" value="NZ_CP042326.1"/>
</dbReference>
<dbReference type="CDD" id="cd04371">
    <property type="entry name" value="DEP"/>
    <property type="match status" value="1"/>
</dbReference>
<name>A0A5B8NRB9_9CHRO</name>
<evidence type="ECO:0000313" key="2">
    <source>
        <dbReference type="EMBL" id="QDZ41041.1"/>
    </source>
</evidence>
<dbReference type="Gene3D" id="1.10.10.10">
    <property type="entry name" value="Winged helix-like DNA-binding domain superfamily/Winged helix DNA-binding domain"/>
    <property type="match status" value="1"/>
</dbReference>
<dbReference type="InterPro" id="IPR000591">
    <property type="entry name" value="DEP_dom"/>
</dbReference>
<dbReference type="InterPro" id="IPR036390">
    <property type="entry name" value="WH_DNA-bd_sf"/>
</dbReference>
<dbReference type="EMBL" id="CP042326">
    <property type="protein sequence ID" value="QDZ41041.1"/>
    <property type="molecule type" value="Genomic_DNA"/>
</dbReference>